<dbReference type="InterPro" id="IPR029063">
    <property type="entry name" value="SAM-dependent_MTases_sf"/>
</dbReference>
<keyword evidence="1" id="KW-0489">Methyltransferase</keyword>
<organism evidence="5 6">
    <name type="scientific">Brassica napus</name>
    <name type="common">Rape</name>
    <dbReference type="NCBI Taxonomy" id="3708"/>
    <lineage>
        <taxon>Eukaryota</taxon>
        <taxon>Viridiplantae</taxon>
        <taxon>Streptophyta</taxon>
        <taxon>Embryophyta</taxon>
        <taxon>Tracheophyta</taxon>
        <taxon>Spermatophyta</taxon>
        <taxon>Magnoliopsida</taxon>
        <taxon>eudicotyledons</taxon>
        <taxon>Gunneridae</taxon>
        <taxon>Pentapetalae</taxon>
        <taxon>rosids</taxon>
        <taxon>malvids</taxon>
        <taxon>Brassicales</taxon>
        <taxon>Brassicaceae</taxon>
        <taxon>Brassiceae</taxon>
        <taxon>Brassica</taxon>
    </lineage>
</organism>
<evidence type="ECO:0000313" key="6">
    <source>
        <dbReference type="Proteomes" id="UP000824890"/>
    </source>
</evidence>
<gene>
    <name evidence="5" type="ORF">HID58_022972</name>
</gene>
<dbReference type="Gene3D" id="3.40.50.150">
    <property type="entry name" value="Vaccinia Virus protein VP39"/>
    <property type="match status" value="2"/>
</dbReference>
<comment type="catalytic activity">
    <reaction evidence="3">
        <text>a 5'-end (5'-triphosphoguanosine)-ribonucleoside in mRNA + S-adenosyl-L-methionine = a 5'-end (N(7)-methyl 5'-triphosphoguanosine)-ribonucleoside in mRNA + S-adenosyl-L-homocysteine</text>
        <dbReference type="Rhea" id="RHEA:67008"/>
        <dbReference type="Rhea" id="RHEA-COMP:17166"/>
        <dbReference type="Rhea" id="RHEA-COMP:17167"/>
        <dbReference type="ChEBI" id="CHEBI:57856"/>
        <dbReference type="ChEBI" id="CHEBI:59789"/>
        <dbReference type="ChEBI" id="CHEBI:156461"/>
        <dbReference type="ChEBI" id="CHEBI:167617"/>
        <dbReference type="EC" id="2.1.1.56"/>
    </reaction>
</comment>
<feature type="domain" description="MRNA cap 0 methyltransferase" evidence="4">
    <location>
        <begin position="612"/>
        <end position="683"/>
    </location>
</feature>
<dbReference type="PANTHER" id="PTHR36034">
    <property type="entry name" value="EXPRESSED PROTEIN"/>
    <property type="match status" value="1"/>
</dbReference>
<dbReference type="Proteomes" id="UP000824890">
    <property type="component" value="Unassembled WGS sequence"/>
</dbReference>
<evidence type="ECO:0000256" key="3">
    <source>
        <dbReference type="ARBA" id="ARBA00044712"/>
    </source>
</evidence>
<dbReference type="PANTHER" id="PTHR36034:SF2">
    <property type="entry name" value="EXPRESSED PROTEIN"/>
    <property type="match status" value="1"/>
</dbReference>
<keyword evidence="2" id="KW-0808">Transferase</keyword>
<evidence type="ECO:0000259" key="4">
    <source>
        <dbReference type="Pfam" id="PF03291"/>
    </source>
</evidence>
<dbReference type="EMBL" id="JAGKQM010000006">
    <property type="protein sequence ID" value="KAH0922954.1"/>
    <property type="molecule type" value="Genomic_DNA"/>
</dbReference>
<comment type="caution">
    <text evidence="5">The sequence shown here is derived from an EMBL/GenBank/DDBJ whole genome shotgun (WGS) entry which is preliminary data.</text>
</comment>
<dbReference type="InterPro" id="IPR004971">
    <property type="entry name" value="mRNA_G-N7_MeTrfase_dom"/>
</dbReference>
<protein>
    <recommendedName>
        <fullName evidence="4">mRNA cap 0 methyltransferase domain-containing protein</fullName>
    </recommendedName>
</protein>
<keyword evidence="6" id="KW-1185">Reference proteome</keyword>
<name>A0ABQ8D0V1_BRANA</name>
<dbReference type="Pfam" id="PF03291">
    <property type="entry name" value="mRNA_G-N7_MeTrfase"/>
    <property type="match status" value="1"/>
</dbReference>
<proteinExistence type="predicted"/>
<evidence type="ECO:0000256" key="1">
    <source>
        <dbReference type="ARBA" id="ARBA00022603"/>
    </source>
</evidence>
<evidence type="ECO:0000256" key="2">
    <source>
        <dbReference type="ARBA" id="ARBA00022679"/>
    </source>
</evidence>
<accession>A0ABQ8D0V1</accession>
<sequence length="711" mass="79608">MYGEILGSRLTNNLIMELEKTYNGGVRIGALQRYEHGAHGTGEKTDHEFFLSFGVLSLFLSLVPEIRMHQSRIEEVFGESKGELKRCLLDGGTEALNSLCKVDITDGMLNVSGYISGLSKASSIPLIFLFVVSFLPMSPPPSPSNIAVEPVSLNLSLYLHGGDLIKWDKARIGFYVGIDISEGSVCVLCIHQSYSLHNHKLWFLSSRSQSTRHLHALDKYIKPHVLPEKHNVTLPESWNHHTPWRKTKVMESQTQTHVALVWRGSQMCLRKKDGSLFHIRRSRITGMSVDIQSLRSLDRFFVFSGEQIQILACLSESKEDAEIITPFKVVEVMDKTVQRKLSDNGTSTPSGDGELSPDVCHDGQFATQYGDSPGKKSLDSQKDVSDGESILRMEDHKRRTYDLLSRFLKSHFVVRIAESGEPLWSKKTALVGDTKLDEKRKSGKKRPCENSILMFLEVSLQVYIVDCPKEPTIWNLLKWLIPWDNTIYQQPRSLPPPIRSTPSISSSSHKPLLSFGSGSQLFSFRHFRSYSMSALPVPNTTPVTGPVKTQSSKPSFDLKTGPVTQVKHYGTVISLGLKSSYLSGVSLWGGIDSLFVAYAFLVEDGGGNLKSFNLLISILVHDLELVFVKNSHEVVHEYMKKTEFVELMRRLGALGDGNQDQSTLSDDEWDAAYLYLSFVLRKRGGESDGGRRKNGKMNLSKDDVLYIATKV</sequence>
<reference evidence="5 6" key="1">
    <citation type="submission" date="2021-05" db="EMBL/GenBank/DDBJ databases">
        <title>Genome Assembly of Synthetic Allotetraploid Brassica napus Reveals Homoeologous Exchanges between Subgenomes.</title>
        <authorList>
            <person name="Davis J.T."/>
        </authorList>
    </citation>
    <scope>NUCLEOTIDE SEQUENCE [LARGE SCALE GENOMIC DNA]</scope>
    <source>
        <strain evidence="6">cv. Da-Ae</strain>
        <tissue evidence="5">Seedling</tissue>
    </source>
</reference>
<evidence type="ECO:0000313" key="5">
    <source>
        <dbReference type="EMBL" id="KAH0922954.1"/>
    </source>
</evidence>